<accession>A0A851GJ32</accession>
<dbReference type="RefSeq" id="WP_178934241.1">
    <property type="nucleotide sequence ID" value="NZ_JACBAZ010000010.1"/>
</dbReference>
<organism evidence="1 2">
    <name type="scientific">Oceaniferula marina</name>
    <dbReference type="NCBI Taxonomy" id="2748318"/>
    <lineage>
        <taxon>Bacteria</taxon>
        <taxon>Pseudomonadati</taxon>
        <taxon>Verrucomicrobiota</taxon>
        <taxon>Verrucomicrobiia</taxon>
        <taxon>Verrucomicrobiales</taxon>
        <taxon>Verrucomicrobiaceae</taxon>
        <taxon>Oceaniferula</taxon>
    </lineage>
</organism>
<dbReference type="PANTHER" id="PTHR36453:SF1">
    <property type="entry name" value="RIGHT HANDED BETA HELIX DOMAIN-CONTAINING PROTEIN"/>
    <property type="match status" value="1"/>
</dbReference>
<dbReference type="InterPro" id="IPR006626">
    <property type="entry name" value="PbH1"/>
</dbReference>
<evidence type="ECO:0000313" key="1">
    <source>
        <dbReference type="EMBL" id="NWK57346.1"/>
    </source>
</evidence>
<dbReference type="SMART" id="SM00710">
    <property type="entry name" value="PbH1"/>
    <property type="match status" value="5"/>
</dbReference>
<dbReference type="SUPFAM" id="SSF51126">
    <property type="entry name" value="Pectin lyase-like"/>
    <property type="match status" value="1"/>
</dbReference>
<dbReference type="AlphaFoldDB" id="A0A851GJ32"/>
<sequence length="689" mass="78184">MTISQQLRRRALHYLTIPCIIGGQSHAETKVYVSPQGNDLAEGSIEQPLASLGKARDLVRKKRNNDPSSAPATIILRGGSYSLNETLRLEPQDSNTTWRAHNDETPVISGGAIIKGWTKMNQDLPEISEQAKGRIWKARIQPGWRFHYLFVDGQRAQRSMSTDAFWRKWPKDHTIGKPDTKGQLVTFKNKNQLSHLPSNGDAEFVCIIAQYGVMGNGVVTDVNPEKGTIRWNSKLLNLRNSRHGGERGYRFENALCLIDQPGEWAVDSEQGVVYYWPNKGEDLNSAQVIAPRLNRLVHIQGQEDQQSLVHKVNFKGITFAYTDRLPENQWPDHWLCRQWENVDASLYFSGTEDCSVRHCRILHSGSYGITINHHGQGNAIEHSEIGYTGSGGIFLEGYGPGNLDVNKHNHIAYNYIHDHGLGNYWHSPSIQIYQSGHNTIHHNLLQRSAYSSISMVGMHYKYMSDKKLFFPGTRDGQWHAWNYFCARPQDFPKEIQEGVKNGTYRFNRETMKPYMHSRNNLIEKNVISEPHSKLNEGGALYAWCTGKDNVWRKNVIFKSRSMPGSSILALDDIAEYFTIEDNVFWINGKILDGVGARGTERGNTASGNIRVNFRKDHQARRRGNLNKWWVNVSDRAPLDKLLNEIRTEVSSKGGWPTLPEIGIPSEGETITKYGEEITQPKGSHVTIEE</sequence>
<protein>
    <submittedName>
        <fullName evidence="1">Right-handed parallel beta-helix repeat-containing protein</fullName>
    </submittedName>
</protein>
<dbReference type="EMBL" id="JACBAZ010000010">
    <property type="protein sequence ID" value="NWK57346.1"/>
    <property type="molecule type" value="Genomic_DNA"/>
</dbReference>
<gene>
    <name evidence="1" type="ORF">HW115_17125</name>
</gene>
<comment type="caution">
    <text evidence="1">The sequence shown here is derived from an EMBL/GenBank/DDBJ whole genome shotgun (WGS) entry which is preliminary data.</text>
</comment>
<dbReference type="Gene3D" id="2.160.20.10">
    <property type="entry name" value="Single-stranded right-handed beta-helix, Pectin lyase-like"/>
    <property type="match status" value="2"/>
</dbReference>
<keyword evidence="2" id="KW-1185">Reference proteome</keyword>
<dbReference type="InterPro" id="IPR012334">
    <property type="entry name" value="Pectin_lyas_fold"/>
</dbReference>
<dbReference type="PANTHER" id="PTHR36453">
    <property type="entry name" value="SECRETED PROTEIN-RELATED"/>
    <property type="match status" value="1"/>
</dbReference>
<dbReference type="Proteomes" id="UP000557872">
    <property type="component" value="Unassembled WGS sequence"/>
</dbReference>
<evidence type="ECO:0000313" key="2">
    <source>
        <dbReference type="Proteomes" id="UP000557872"/>
    </source>
</evidence>
<reference evidence="1 2" key="1">
    <citation type="submission" date="2020-07" db="EMBL/GenBank/DDBJ databases">
        <title>Roseicoccus Jingziensis gen. nov., sp. nov., isolated from coastal seawater.</title>
        <authorList>
            <person name="Feng X."/>
        </authorList>
    </citation>
    <scope>NUCLEOTIDE SEQUENCE [LARGE SCALE GENOMIC DNA]</scope>
    <source>
        <strain evidence="1 2">N1E253</strain>
    </source>
</reference>
<proteinExistence type="predicted"/>
<name>A0A851GJ32_9BACT</name>
<dbReference type="InterPro" id="IPR011050">
    <property type="entry name" value="Pectin_lyase_fold/virulence"/>
</dbReference>